<feature type="transmembrane region" description="Helical" evidence="1">
    <location>
        <begin position="21"/>
        <end position="38"/>
    </location>
</feature>
<name>A0ABV9GE27_9ACTN</name>
<comment type="caution">
    <text evidence="2">The sequence shown here is derived from an EMBL/GenBank/DDBJ whole genome shotgun (WGS) entry which is preliminary data.</text>
</comment>
<evidence type="ECO:0000313" key="3">
    <source>
        <dbReference type="Proteomes" id="UP001595993"/>
    </source>
</evidence>
<gene>
    <name evidence="2" type="ORF">ACFO9E_26395</name>
</gene>
<keyword evidence="1" id="KW-1133">Transmembrane helix</keyword>
<keyword evidence="3" id="KW-1185">Reference proteome</keyword>
<keyword evidence="1" id="KW-0812">Transmembrane</keyword>
<accession>A0ABV9GE27</accession>
<dbReference type="EMBL" id="JBHSFE010000022">
    <property type="protein sequence ID" value="MFC4611296.1"/>
    <property type="molecule type" value="Genomic_DNA"/>
</dbReference>
<sequence>MTRPTPNTHSLPDRPNLPWGASIASLVVCLFTWVLSWGKAYLINDDLPNFCSDVRRGSFPPEVACVSGNGTVTGANAWWVDPLFFTSGVLSVVFAVLALMVASAGRKR</sequence>
<organism evidence="2 3">
    <name type="scientific">Streptomyces maoxianensis</name>
    <dbReference type="NCBI Taxonomy" id="1459942"/>
    <lineage>
        <taxon>Bacteria</taxon>
        <taxon>Bacillati</taxon>
        <taxon>Actinomycetota</taxon>
        <taxon>Actinomycetes</taxon>
        <taxon>Kitasatosporales</taxon>
        <taxon>Streptomycetaceae</taxon>
        <taxon>Streptomyces</taxon>
    </lineage>
</organism>
<dbReference type="Proteomes" id="UP001595993">
    <property type="component" value="Unassembled WGS sequence"/>
</dbReference>
<feature type="transmembrane region" description="Helical" evidence="1">
    <location>
        <begin position="83"/>
        <end position="102"/>
    </location>
</feature>
<evidence type="ECO:0000256" key="1">
    <source>
        <dbReference type="SAM" id="Phobius"/>
    </source>
</evidence>
<evidence type="ECO:0000313" key="2">
    <source>
        <dbReference type="EMBL" id="MFC4611296.1"/>
    </source>
</evidence>
<reference evidence="3" key="1">
    <citation type="journal article" date="2019" name="Int. J. Syst. Evol. Microbiol.">
        <title>The Global Catalogue of Microorganisms (GCM) 10K type strain sequencing project: providing services to taxonomists for standard genome sequencing and annotation.</title>
        <authorList>
            <consortium name="The Broad Institute Genomics Platform"/>
            <consortium name="The Broad Institute Genome Sequencing Center for Infectious Disease"/>
            <person name="Wu L."/>
            <person name="Ma J."/>
        </authorList>
    </citation>
    <scope>NUCLEOTIDE SEQUENCE [LARGE SCALE GENOMIC DNA]</scope>
    <source>
        <strain evidence="3">CGMCC 4.7139</strain>
    </source>
</reference>
<protein>
    <submittedName>
        <fullName evidence="2">Uncharacterized protein</fullName>
    </submittedName>
</protein>
<dbReference type="RefSeq" id="WP_215096263.1">
    <property type="nucleotide sequence ID" value="NZ_JBHSFE010000022.1"/>
</dbReference>
<proteinExistence type="predicted"/>
<keyword evidence="1" id="KW-0472">Membrane</keyword>